<dbReference type="InterPro" id="IPR023214">
    <property type="entry name" value="HAD_sf"/>
</dbReference>
<dbReference type="RefSeq" id="WP_092424837.1">
    <property type="nucleotide sequence ID" value="NZ_FPCK01000002.1"/>
</dbReference>
<keyword evidence="5" id="KW-0119">Carbohydrate metabolism</keyword>
<dbReference type="InterPro" id="IPR023198">
    <property type="entry name" value="PGP-like_dom2"/>
</dbReference>
<evidence type="ECO:0000256" key="5">
    <source>
        <dbReference type="ARBA" id="ARBA00023277"/>
    </source>
</evidence>
<dbReference type="PANTHER" id="PTHR46193">
    <property type="entry name" value="6-PHOSPHOGLUCONATE PHOSPHATASE"/>
    <property type="match status" value="1"/>
</dbReference>
<organism evidence="6 7">
    <name type="scientific">Devosia crocina</name>
    <dbReference type="NCBI Taxonomy" id="429728"/>
    <lineage>
        <taxon>Bacteria</taxon>
        <taxon>Pseudomonadati</taxon>
        <taxon>Pseudomonadota</taxon>
        <taxon>Alphaproteobacteria</taxon>
        <taxon>Hyphomicrobiales</taxon>
        <taxon>Devosiaceae</taxon>
        <taxon>Devosia</taxon>
    </lineage>
</organism>
<keyword evidence="3" id="KW-0479">Metal-binding</keyword>
<dbReference type="PANTHER" id="PTHR46193:SF18">
    <property type="entry name" value="HEXITOL PHOSPHATASE B"/>
    <property type="match status" value="1"/>
</dbReference>
<keyword evidence="7" id="KW-1185">Reference proteome</keyword>
<reference evidence="6 7" key="1">
    <citation type="submission" date="2016-10" db="EMBL/GenBank/DDBJ databases">
        <authorList>
            <person name="de Groot N.N."/>
        </authorList>
    </citation>
    <scope>NUCLEOTIDE SEQUENCE [LARGE SCALE GENOMIC DNA]</scope>
    <source>
        <strain evidence="6 7">IPL20</strain>
    </source>
</reference>
<keyword evidence="4" id="KW-0460">Magnesium</keyword>
<dbReference type="InterPro" id="IPR006439">
    <property type="entry name" value="HAD-SF_hydro_IA"/>
</dbReference>
<comment type="similarity">
    <text evidence="2">Belongs to the HAD-like hydrolase superfamily. CbbY/CbbZ/Gph/YieH family.</text>
</comment>
<comment type="cofactor">
    <cofactor evidence="1">
        <name>Mg(2+)</name>
        <dbReference type="ChEBI" id="CHEBI:18420"/>
    </cofactor>
</comment>
<dbReference type="AlphaFoldDB" id="A0A1I7NNM6"/>
<protein>
    <submittedName>
        <fullName evidence="6">Phosphoglycolate phosphatase</fullName>
    </submittedName>
</protein>
<name>A0A1I7NNM6_9HYPH</name>
<dbReference type="Pfam" id="PF00702">
    <property type="entry name" value="Hydrolase"/>
    <property type="match status" value="1"/>
</dbReference>
<sequence>MSLQPGAGLLFDIDGTLVESDPLHLEAFNRAFAPYGHQFDRERFGRELQGLANEAIGSRFLPQETPERQWEIMMDKEALFRDLASEGVEAVHGLFALLDWADGMGLPTVAVTNAPRPNAEMLLDSIGARGRFKGLVIGDELAHGKPHPLPYLTGMELLGAKPEHCVAFEDSRTGIRSATAAGIATVGIATGLEPNQLLEAGATLGVRDYADPDLLDFILEKVTL</sequence>
<evidence type="ECO:0000256" key="3">
    <source>
        <dbReference type="ARBA" id="ARBA00022723"/>
    </source>
</evidence>
<dbReference type="SFLD" id="SFLDG01129">
    <property type="entry name" value="C1.5:_HAD__Beta-PGM__Phosphata"/>
    <property type="match status" value="1"/>
</dbReference>
<dbReference type="GO" id="GO:0046872">
    <property type="term" value="F:metal ion binding"/>
    <property type="evidence" value="ECO:0007669"/>
    <property type="project" value="UniProtKB-KW"/>
</dbReference>
<accession>A0A1I7NNM6</accession>
<dbReference type="SUPFAM" id="SSF56784">
    <property type="entry name" value="HAD-like"/>
    <property type="match status" value="1"/>
</dbReference>
<dbReference type="NCBIfam" id="TIGR01509">
    <property type="entry name" value="HAD-SF-IA-v3"/>
    <property type="match status" value="1"/>
</dbReference>
<evidence type="ECO:0000313" key="7">
    <source>
        <dbReference type="Proteomes" id="UP000199074"/>
    </source>
</evidence>
<dbReference type="STRING" id="429728.SAMN05216456_2404"/>
<evidence type="ECO:0000256" key="4">
    <source>
        <dbReference type="ARBA" id="ARBA00022842"/>
    </source>
</evidence>
<dbReference type="OrthoDB" id="9782449at2"/>
<dbReference type="Gene3D" id="1.10.150.240">
    <property type="entry name" value="Putative phosphatase, domain 2"/>
    <property type="match status" value="1"/>
</dbReference>
<dbReference type="Proteomes" id="UP000199074">
    <property type="component" value="Unassembled WGS sequence"/>
</dbReference>
<dbReference type="SFLD" id="SFLDS00003">
    <property type="entry name" value="Haloacid_Dehalogenase"/>
    <property type="match status" value="1"/>
</dbReference>
<dbReference type="EMBL" id="FPCK01000002">
    <property type="protein sequence ID" value="SFV36264.1"/>
    <property type="molecule type" value="Genomic_DNA"/>
</dbReference>
<evidence type="ECO:0000256" key="2">
    <source>
        <dbReference type="ARBA" id="ARBA00006171"/>
    </source>
</evidence>
<evidence type="ECO:0000256" key="1">
    <source>
        <dbReference type="ARBA" id="ARBA00001946"/>
    </source>
</evidence>
<dbReference type="GO" id="GO:0003824">
    <property type="term" value="F:catalytic activity"/>
    <property type="evidence" value="ECO:0007669"/>
    <property type="project" value="UniProtKB-ARBA"/>
</dbReference>
<dbReference type="Gene3D" id="3.40.50.1000">
    <property type="entry name" value="HAD superfamily/HAD-like"/>
    <property type="match status" value="1"/>
</dbReference>
<proteinExistence type="inferred from homology"/>
<gene>
    <name evidence="6" type="ORF">SAMN05216456_2404</name>
</gene>
<dbReference type="InterPro" id="IPR051600">
    <property type="entry name" value="Beta-PGM-like"/>
</dbReference>
<evidence type="ECO:0000313" key="6">
    <source>
        <dbReference type="EMBL" id="SFV36264.1"/>
    </source>
</evidence>
<dbReference type="SFLD" id="SFLDG01135">
    <property type="entry name" value="C1.5.6:_HAD__Beta-PGM__Phospha"/>
    <property type="match status" value="1"/>
</dbReference>
<dbReference type="CDD" id="cd07505">
    <property type="entry name" value="HAD_BPGM-like"/>
    <property type="match status" value="1"/>
</dbReference>
<dbReference type="InterPro" id="IPR036412">
    <property type="entry name" value="HAD-like_sf"/>
</dbReference>